<dbReference type="Proteomes" id="UP000637578">
    <property type="component" value="Unassembled WGS sequence"/>
</dbReference>
<dbReference type="Gene3D" id="3.40.50.1000">
    <property type="entry name" value="HAD superfamily/HAD-like"/>
    <property type="match status" value="1"/>
</dbReference>
<evidence type="ECO:0000313" key="3">
    <source>
        <dbReference type="EMBL" id="GGM60372.1"/>
    </source>
</evidence>
<dbReference type="InterPro" id="IPR051540">
    <property type="entry name" value="S-2-haloacid_dehalogenase"/>
</dbReference>
<dbReference type="PANTHER" id="PTHR43316">
    <property type="entry name" value="HYDROLASE, HALOACID DELAHOGENASE-RELATED"/>
    <property type="match status" value="1"/>
</dbReference>
<keyword evidence="2" id="KW-0378">Hydrolase</keyword>
<name>A0A8J3CFN2_9PSEU</name>
<dbReference type="SUPFAM" id="SSF56784">
    <property type="entry name" value="HAD-like"/>
    <property type="match status" value="1"/>
</dbReference>
<evidence type="ECO:0000256" key="2">
    <source>
        <dbReference type="ARBA" id="ARBA00022801"/>
    </source>
</evidence>
<dbReference type="PRINTS" id="PR00413">
    <property type="entry name" value="HADHALOGNASE"/>
</dbReference>
<dbReference type="RefSeq" id="WP_189058853.1">
    <property type="nucleotide sequence ID" value="NZ_BMMK01000015.1"/>
</dbReference>
<gene>
    <name evidence="3" type="ORF">GCM10012275_34410</name>
</gene>
<dbReference type="PANTHER" id="PTHR43316:SF3">
    <property type="entry name" value="HALOACID DEHALOGENASE, TYPE II (AFU_ORTHOLOGUE AFUA_2G07750)-RELATED"/>
    <property type="match status" value="1"/>
</dbReference>
<dbReference type="InterPro" id="IPR006328">
    <property type="entry name" value="2-HAD"/>
</dbReference>
<reference evidence="3" key="1">
    <citation type="journal article" date="2014" name="Int. J. Syst. Evol. Microbiol.">
        <title>Complete genome sequence of Corynebacterium casei LMG S-19264T (=DSM 44701T), isolated from a smear-ripened cheese.</title>
        <authorList>
            <consortium name="US DOE Joint Genome Institute (JGI-PGF)"/>
            <person name="Walter F."/>
            <person name="Albersmeier A."/>
            <person name="Kalinowski J."/>
            <person name="Ruckert C."/>
        </authorList>
    </citation>
    <scope>NUCLEOTIDE SEQUENCE</scope>
    <source>
        <strain evidence="3">CGMCC 4.5737</strain>
    </source>
</reference>
<dbReference type="EMBL" id="BMMK01000015">
    <property type="protein sequence ID" value="GGM60372.1"/>
    <property type="molecule type" value="Genomic_DNA"/>
</dbReference>
<organism evidence="3 4">
    <name type="scientific">Longimycelium tulufanense</name>
    <dbReference type="NCBI Taxonomy" id="907463"/>
    <lineage>
        <taxon>Bacteria</taxon>
        <taxon>Bacillati</taxon>
        <taxon>Actinomycetota</taxon>
        <taxon>Actinomycetes</taxon>
        <taxon>Pseudonocardiales</taxon>
        <taxon>Pseudonocardiaceae</taxon>
        <taxon>Longimycelium</taxon>
    </lineage>
</organism>
<proteinExistence type="inferred from homology"/>
<dbReference type="Gene3D" id="1.10.150.240">
    <property type="entry name" value="Putative phosphatase, domain 2"/>
    <property type="match status" value="1"/>
</dbReference>
<dbReference type="NCBIfam" id="TIGR01493">
    <property type="entry name" value="HAD-SF-IA-v2"/>
    <property type="match status" value="1"/>
</dbReference>
<dbReference type="InterPro" id="IPR023198">
    <property type="entry name" value="PGP-like_dom2"/>
</dbReference>
<dbReference type="InterPro" id="IPR006439">
    <property type="entry name" value="HAD-SF_hydro_IA"/>
</dbReference>
<dbReference type="Pfam" id="PF00702">
    <property type="entry name" value="Hydrolase"/>
    <property type="match status" value="1"/>
</dbReference>
<sequence length="229" mass="24825">MVVERPSVIAFDVIETLFPLEPLGERLQQVGQPPELLRPWFTRLLRDGFALSASGAYRPFAEIAVDTLRALAGDALSAEDAREVVTGFAGLEPHADVAEAMRVARDGGVRVITLTNGSAQTTSTLLRRSGLDELVEQVVSVDAVRRWKPAPDPYRHAATACGVAPERLALVAAHNWDVHGAHRAGLLTGWVSRLERRWSELFDQPDVTGPDLVNVVRGLLSLGDPGAAW</sequence>
<reference evidence="3" key="2">
    <citation type="submission" date="2020-09" db="EMBL/GenBank/DDBJ databases">
        <authorList>
            <person name="Sun Q."/>
            <person name="Zhou Y."/>
        </authorList>
    </citation>
    <scope>NUCLEOTIDE SEQUENCE</scope>
    <source>
        <strain evidence="3">CGMCC 4.5737</strain>
    </source>
</reference>
<keyword evidence="4" id="KW-1185">Reference proteome</keyword>
<comment type="similarity">
    <text evidence="1">Belongs to the HAD-like hydrolase superfamily. S-2-haloalkanoic acid dehalogenase family.</text>
</comment>
<dbReference type="InterPro" id="IPR036412">
    <property type="entry name" value="HAD-like_sf"/>
</dbReference>
<comment type="caution">
    <text evidence="3">The sequence shown here is derived from an EMBL/GenBank/DDBJ whole genome shotgun (WGS) entry which is preliminary data.</text>
</comment>
<dbReference type="NCBIfam" id="TIGR01428">
    <property type="entry name" value="HAD_type_II"/>
    <property type="match status" value="1"/>
</dbReference>
<dbReference type="InterPro" id="IPR023214">
    <property type="entry name" value="HAD_sf"/>
</dbReference>
<dbReference type="GO" id="GO:0019120">
    <property type="term" value="F:hydrolase activity, acting on acid halide bonds, in C-halide compounds"/>
    <property type="evidence" value="ECO:0007669"/>
    <property type="project" value="InterPro"/>
</dbReference>
<accession>A0A8J3CFN2</accession>
<evidence type="ECO:0000256" key="1">
    <source>
        <dbReference type="ARBA" id="ARBA00008106"/>
    </source>
</evidence>
<evidence type="ECO:0000313" key="4">
    <source>
        <dbReference type="Proteomes" id="UP000637578"/>
    </source>
</evidence>
<protein>
    <submittedName>
        <fullName evidence="3">Dehalogenase</fullName>
    </submittedName>
</protein>
<dbReference type="AlphaFoldDB" id="A0A8J3CFN2"/>